<dbReference type="SUPFAM" id="SSF140459">
    <property type="entry name" value="PE/PPE dimer-like"/>
    <property type="match status" value="1"/>
</dbReference>
<proteinExistence type="predicted"/>
<gene>
    <name evidence="2" type="ORF">AO501_07290</name>
</gene>
<dbReference type="AlphaFoldDB" id="A0A0Q2RZL3"/>
<organism evidence="2 3">
    <name type="scientific">Mycobacterium gordonae</name>
    <dbReference type="NCBI Taxonomy" id="1778"/>
    <lineage>
        <taxon>Bacteria</taxon>
        <taxon>Bacillati</taxon>
        <taxon>Actinomycetota</taxon>
        <taxon>Actinomycetes</taxon>
        <taxon>Mycobacteriales</taxon>
        <taxon>Mycobacteriaceae</taxon>
        <taxon>Mycobacterium</taxon>
    </lineage>
</organism>
<protein>
    <recommendedName>
        <fullName evidence="1">PE domain-containing protein</fullName>
    </recommendedName>
</protein>
<dbReference type="InterPro" id="IPR000084">
    <property type="entry name" value="PE-PGRS_N"/>
</dbReference>
<evidence type="ECO:0000313" key="2">
    <source>
        <dbReference type="EMBL" id="KQH80795.1"/>
    </source>
</evidence>
<dbReference type="OrthoDB" id="4753186at2"/>
<evidence type="ECO:0000313" key="3">
    <source>
        <dbReference type="Proteomes" id="UP000051677"/>
    </source>
</evidence>
<reference evidence="2 3" key="1">
    <citation type="submission" date="2015-10" db="EMBL/GenBank/DDBJ databases">
        <title>Mycobacterium gordonae draft genome assembly.</title>
        <authorList>
            <person name="Ustinova V."/>
            <person name="Smirnova T."/>
            <person name="Blagodatskikh K."/>
            <person name="Varlamov D."/>
            <person name="Larionova E."/>
            <person name="Chernousova L."/>
        </authorList>
    </citation>
    <scope>NUCLEOTIDE SEQUENCE [LARGE SCALE GENOMIC DNA]</scope>
    <source>
        <strain evidence="2 3">CTRI 14-8773</strain>
    </source>
</reference>
<dbReference type="InterPro" id="IPR038332">
    <property type="entry name" value="PPE_sf"/>
</dbReference>
<dbReference type="Gene3D" id="1.10.287.850">
    <property type="entry name" value="HP0062-like domain"/>
    <property type="match status" value="1"/>
</dbReference>
<dbReference type="RefSeq" id="WP_055576371.1">
    <property type="nucleotide sequence ID" value="NZ_LKTM01000009.1"/>
</dbReference>
<comment type="caution">
    <text evidence="2">The sequence shown here is derived from an EMBL/GenBank/DDBJ whole genome shotgun (WGS) entry which is preliminary data.</text>
</comment>
<dbReference type="Proteomes" id="UP000051677">
    <property type="component" value="Unassembled WGS sequence"/>
</dbReference>
<dbReference type="EMBL" id="LKTM01000009">
    <property type="protein sequence ID" value="KQH80795.1"/>
    <property type="molecule type" value="Genomic_DNA"/>
</dbReference>
<name>A0A0Q2RZL3_MYCGO</name>
<accession>A0A0Q2RZL3</accession>
<sequence>MSYVNAAPEYVAAAATDLANIGSAISDANAAAAIPTTGAFVPAGADAVSTEIAALFGTHAEAFQAISAQAAAFHDQFVQLMNLGSQSYAVTEAANVSSIQSDVANMPQQTLGPGVLTQSAYAAPAAAAAAQTMAVGSAAVAGPVGSAITPAVTPVGSVGSAVAAASVGSAGSATRQPALQVRAAEPVEIEETTAVSALPAPLAARAVPAAAIAGAPTARVESSGEAAPAAS</sequence>
<dbReference type="Pfam" id="PF00934">
    <property type="entry name" value="PE"/>
    <property type="match status" value="1"/>
</dbReference>
<feature type="domain" description="PE" evidence="1">
    <location>
        <begin position="4"/>
        <end position="95"/>
    </location>
</feature>
<evidence type="ECO:0000259" key="1">
    <source>
        <dbReference type="Pfam" id="PF00934"/>
    </source>
</evidence>